<evidence type="ECO:0000313" key="3">
    <source>
        <dbReference type="Proteomes" id="UP000218288"/>
    </source>
</evidence>
<proteinExistence type="predicted"/>
<organism evidence="2 3">
    <name type="scientific">Methylorubrum populi</name>
    <dbReference type="NCBI Taxonomy" id="223967"/>
    <lineage>
        <taxon>Bacteria</taxon>
        <taxon>Pseudomonadati</taxon>
        <taxon>Pseudomonadota</taxon>
        <taxon>Alphaproteobacteria</taxon>
        <taxon>Hyphomicrobiales</taxon>
        <taxon>Methylobacteriaceae</taxon>
        <taxon>Methylorubrum</taxon>
    </lineage>
</organism>
<sequence length="110" mass="11733">MRFTSEPARPAPPAGPRNTEDGPEDAMSRLDELKNDPAFRQAALAVRGAASTLSGRAMTHEEAELLVSFALATYANAGGLSEPSLSRLARFAGKVEPDASFESLESMMKH</sequence>
<dbReference type="AlphaFoldDB" id="A0A160PKH4"/>
<evidence type="ECO:0000256" key="1">
    <source>
        <dbReference type="SAM" id="MobiDB-lite"/>
    </source>
</evidence>
<feature type="region of interest" description="Disordered" evidence="1">
    <location>
        <begin position="1"/>
        <end position="34"/>
    </location>
</feature>
<gene>
    <name evidence="2" type="ORF">MPPM_5011</name>
</gene>
<protein>
    <submittedName>
        <fullName evidence="2">Uncharacterized protein</fullName>
    </submittedName>
</protein>
<dbReference type="EMBL" id="AP014809">
    <property type="protein sequence ID" value="BAU93616.1"/>
    <property type="molecule type" value="Genomic_DNA"/>
</dbReference>
<evidence type="ECO:0000313" key="2">
    <source>
        <dbReference type="EMBL" id="BAU93616.1"/>
    </source>
</evidence>
<name>A0A160PKH4_9HYPH</name>
<dbReference type="Proteomes" id="UP000218288">
    <property type="component" value="Chromosome"/>
</dbReference>
<accession>A0A160PKH4</accession>
<reference evidence="2 3" key="1">
    <citation type="journal article" date="2016" name="Genome Announc.">
        <title>Complete Genome Sequence of Methylobacterium populi P-1M, Isolated from Pink-Pigmented Household Biofilm.</title>
        <authorList>
            <person name="Morohoshi T."/>
            <person name="Ikeda T."/>
        </authorList>
    </citation>
    <scope>NUCLEOTIDE SEQUENCE [LARGE SCALE GENOMIC DNA]</scope>
    <source>
        <strain evidence="2 3">P-1M</strain>
    </source>
</reference>